<proteinExistence type="predicted"/>
<reference evidence="1" key="1">
    <citation type="submission" date="2024-03" db="EMBL/GenBank/DDBJ databases">
        <title>Novel Streptomyces species of biotechnological and ecological value are a feature of Machair soil.</title>
        <authorList>
            <person name="Prole J.R."/>
            <person name="Goodfellow M."/>
            <person name="Allenby N."/>
            <person name="Ward A.C."/>
        </authorList>
    </citation>
    <scope>NUCLEOTIDE SEQUENCE</scope>
    <source>
        <strain evidence="1">MS2.AVA.5</strain>
    </source>
</reference>
<dbReference type="Proteomes" id="UP001377168">
    <property type="component" value="Unassembled WGS sequence"/>
</dbReference>
<accession>A0ACC6Q7S5</accession>
<comment type="caution">
    <text evidence="1">The sequence shown here is derived from an EMBL/GenBank/DDBJ whole genome shotgun (WGS) entry which is preliminary data.</text>
</comment>
<keyword evidence="2" id="KW-1185">Reference proteome</keyword>
<sequence>MARGIRNTVGLILAVIGAAAALWAPFRSWYNGRLGHDFRVWELFTGAGVTNSGAGLFASMFLPLLVGAIVTLLGVVFRSRLLVLVAGIITLGFAILWMVRQGQAQGSLTVTGDSNGLGSGVALALLGGLLMLIGSAIMGGRERRAVRDARLEQQRQERDAVHAEDQDRLGAETDRPYGMAARDQDTGDAAGRNSAADMRPAPGTDSARETAPGGGTPQRFARQPQQPSPPRGRPVPARETDSPDRGRGESDRTQYEQNDEAGDSRAADEDRSGRGRHRRERP</sequence>
<evidence type="ECO:0000313" key="2">
    <source>
        <dbReference type="Proteomes" id="UP001377168"/>
    </source>
</evidence>
<dbReference type="EMBL" id="JBBKAJ010000022">
    <property type="protein sequence ID" value="MEJ8639679.1"/>
    <property type="molecule type" value="Genomic_DNA"/>
</dbReference>
<organism evidence="1 2">
    <name type="scientific">Streptomyces achmelvichensis</name>
    <dbReference type="NCBI Taxonomy" id="3134111"/>
    <lineage>
        <taxon>Bacteria</taxon>
        <taxon>Bacillati</taxon>
        <taxon>Actinomycetota</taxon>
        <taxon>Actinomycetes</taxon>
        <taxon>Kitasatosporales</taxon>
        <taxon>Streptomycetaceae</taxon>
        <taxon>Streptomyces</taxon>
    </lineage>
</organism>
<protein>
    <submittedName>
        <fullName evidence="1">Uncharacterized protein</fullName>
    </submittedName>
</protein>
<evidence type="ECO:0000313" key="1">
    <source>
        <dbReference type="EMBL" id="MEJ8639679.1"/>
    </source>
</evidence>
<name>A0ACC6Q7S5_9ACTN</name>
<gene>
    <name evidence="1" type="ORF">WKI67_40725</name>
</gene>